<dbReference type="HOGENOM" id="CLU_065765_0_0_4"/>
<dbReference type="SMART" id="SM00671">
    <property type="entry name" value="SEL1"/>
    <property type="match status" value="1"/>
</dbReference>
<gene>
    <name evidence="4" type="ordered locus">M301_0561</name>
</gene>
<dbReference type="Proteomes" id="UP000000383">
    <property type="component" value="Chromosome"/>
</dbReference>
<dbReference type="AlphaFoldDB" id="D7DN06"/>
<keyword evidence="2" id="KW-0732">Signal</keyword>
<evidence type="ECO:0000313" key="4">
    <source>
        <dbReference type="EMBL" id="ADI28945.1"/>
    </source>
</evidence>
<feature type="domain" description="Transglycosylase SLT" evidence="3">
    <location>
        <begin position="177"/>
        <end position="280"/>
    </location>
</feature>
<accession>D7DN06</accession>
<protein>
    <submittedName>
        <fullName evidence="4">Lytic transglycosylase catalytic</fullName>
    </submittedName>
</protein>
<feature type="signal peptide" evidence="2">
    <location>
        <begin position="1"/>
        <end position="27"/>
    </location>
</feature>
<dbReference type="eggNOG" id="COG0790">
    <property type="taxonomic scope" value="Bacteria"/>
</dbReference>
<organism evidence="4 5">
    <name type="scientific">Methylotenera versatilis (strain 301)</name>
    <dbReference type="NCBI Taxonomy" id="666681"/>
    <lineage>
        <taxon>Bacteria</taxon>
        <taxon>Pseudomonadati</taxon>
        <taxon>Pseudomonadota</taxon>
        <taxon>Betaproteobacteria</taxon>
        <taxon>Nitrosomonadales</taxon>
        <taxon>Methylophilaceae</taxon>
        <taxon>Methylotenera</taxon>
    </lineage>
</organism>
<reference evidence="5" key="1">
    <citation type="submission" date="2010-05" db="EMBL/GenBank/DDBJ databases">
        <title>Complete sequence of Methylotenera sp. 301.</title>
        <authorList>
            <person name="Lucas S."/>
            <person name="Copeland A."/>
            <person name="Lapidus A."/>
            <person name="Cheng J.-F."/>
            <person name="Bruce D."/>
            <person name="Goodwin L."/>
            <person name="Pitluck S."/>
            <person name="Clum A."/>
            <person name="Land M."/>
            <person name="Hauser L."/>
            <person name="Kyrpides N."/>
            <person name="Ivanova N."/>
            <person name="Chistoservova L."/>
            <person name="Kalyuzhnaya M."/>
            <person name="Woyke T."/>
        </authorList>
    </citation>
    <scope>NUCLEOTIDE SEQUENCE [LARGE SCALE GENOMIC DNA]</scope>
    <source>
        <strain evidence="5">301</strain>
    </source>
</reference>
<dbReference type="CDD" id="cd00254">
    <property type="entry name" value="LT-like"/>
    <property type="match status" value="1"/>
</dbReference>
<dbReference type="Pfam" id="PF01464">
    <property type="entry name" value="SLT"/>
    <property type="match status" value="1"/>
</dbReference>
<proteinExistence type="inferred from homology"/>
<feature type="chain" id="PRO_5003094753" evidence="2">
    <location>
        <begin position="28"/>
        <end position="318"/>
    </location>
</feature>
<dbReference type="Gene3D" id="1.10.530.10">
    <property type="match status" value="1"/>
</dbReference>
<dbReference type="PANTHER" id="PTHR37423:SF2">
    <property type="entry name" value="MEMBRANE-BOUND LYTIC MUREIN TRANSGLYCOSYLASE C"/>
    <property type="match status" value="1"/>
</dbReference>
<dbReference type="InterPro" id="IPR008258">
    <property type="entry name" value="Transglycosylase_SLT_dom_1"/>
</dbReference>
<dbReference type="EMBL" id="CP002056">
    <property type="protein sequence ID" value="ADI28945.1"/>
    <property type="molecule type" value="Genomic_DNA"/>
</dbReference>
<dbReference type="KEGG" id="meh:M301_0561"/>
<keyword evidence="5" id="KW-1185">Reference proteome</keyword>
<dbReference type="SUPFAM" id="SSF53955">
    <property type="entry name" value="Lysozyme-like"/>
    <property type="match status" value="1"/>
</dbReference>
<dbReference type="InterPro" id="IPR006597">
    <property type="entry name" value="Sel1-like"/>
</dbReference>
<evidence type="ECO:0000256" key="2">
    <source>
        <dbReference type="SAM" id="SignalP"/>
    </source>
</evidence>
<dbReference type="eggNOG" id="COG0741">
    <property type="taxonomic scope" value="Bacteria"/>
</dbReference>
<evidence type="ECO:0000313" key="5">
    <source>
        <dbReference type="Proteomes" id="UP000000383"/>
    </source>
</evidence>
<dbReference type="STRING" id="666681.M301_0561"/>
<dbReference type="PANTHER" id="PTHR37423">
    <property type="entry name" value="SOLUBLE LYTIC MUREIN TRANSGLYCOSYLASE-RELATED"/>
    <property type="match status" value="1"/>
</dbReference>
<dbReference type="CAZy" id="GH23">
    <property type="family name" value="Glycoside Hydrolase Family 23"/>
</dbReference>
<evidence type="ECO:0000256" key="1">
    <source>
        <dbReference type="ARBA" id="ARBA00007734"/>
    </source>
</evidence>
<name>D7DN06_METV0</name>
<dbReference type="SUPFAM" id="SSF81901">
    <property type="entry name" value="HCP-like"/>
    <property type="match status" value="1"/>
</dbReference>
<sequence precursor="true">MLKERLKPSFLSAMLAVCLMTAGFAHAEFSAQELEAFDNEPPVIKDLLMRANVLVGDEDDPDGAWKAADMYCKAARYGSAEAVYRLGMLYAFGRGVPENRDYAANLFGIASTHGHYEAQKMLETIEIKTSATPPCVLDDVAPEKGLSGVTLVKETPEIDQYIANLPKNKRWVLRLVNTISKWYKVDEKLVLSIISVESNFENVATSNKEAQGLMQLIPDTAERFNVKNAYNASQNIKGGVAYLRWLLAYFKGDVALTVAAYNAGEGAVNKYKGIPPFAETRLYVKKVQARYPFKTHAYDAQITAPSPALKAINAKRRI</sequence>
<evidence type="ECO:0000259" key="3">
    <source>
        <dbReference type="Pfam" id="PF01464"/>
    </source>
</evidence>
<dbReference type="Gene3D" id="1.25.40.10">
    <property type="entry name" value="Tetratricopeptide repeat domain"/>
    <property type="match status" value="1"/>
</dbReference>
<dbReference type="InterPro" id="IPR011990">
    <property type="entry name" value="TPR-like_helical_dom_sf"/>
</dbReference>
<dbReference type="InterPro" id="IPR023346">
    <property type="entry name" value="Lysozyme-like_dom_sf"/>
</dbReference>
<reference evidence="4 5" key="2">
    <citation type="journal article" date="2011" name="J. Bacteriol.">
        <title>Genomes of three methylotrophs from a single niche uncover genetic and metabolic divergence of Methylophilaceae.</title>
        <authorList>
            <person name="Lapidus A."/>
            <person name="Clum A."/>
            <person name="Labutti K."/>
            <person name="Kaluzhnaya M.G."/>
            <person name="Lim S."/>
            <person name="Beck D.A."/>
            <person name="Glavina Del Rio T."/>
            <person name="Nolan M."/>
            <person name="Mavromatis K."/>
            <person name="Huntemann M."/>
            <person name="Lucas S."/>
            <person name="Lidstrom M.E."/>
            <person name="Ivanova N."/>
            <person name="Chistoserdova L."/>
        </authorList>
    </citation>
    <scope>NUCLEOTIDE SEQUENCE [LARGE SCALE GENOMIC DNA]</scope>
    <source>
        <strain evidence="4 5">301</strain>
    </source>
</reference>
<comment type="similarity">
    <text evidence="1">Belongs to the transglycosylase Slt family.</text>
</comment>
<dbReference type="RefSeq" id="WP_013147261.1">
    <property type="nucleotide sequence ID" value="NC_014207.1"/>
</dbReference>